<dbReference type="Pfam" id="PF00732">
    <property type="entry name" value="GMC_oxred_N"/>
    <property type="match status" value="1"/>
</dbReference>
<feature type="binding site" evidence="3">
    <location>
        <begin position="147"/>
        <end position="150"/>
    </location>
    <ligand>
        <name>FAD</name>
        <dbReference type="ChEBI" id="CHEBI:57692"/>
    </ligand>
</feature>
<dbReference type="InterPro" id="IPR000172">
    <property type="entry name" value="GMC_OxRdtase_N"/>
</dbReference>
<dbReference type="AlphaFoldDB" id="A0A9J6CGU6"/>
<comment type="similarity">
    <text evidence="1 4">Belongs to the GMC oxidoreductase family.</text>
</comment>
<feature type="binding site" evidence="3">
    <location>
        <position position="273"/>
    </location>
    <ligand>
        <name>FAD</name>
        <dbReference type="ChEBI" id="CHEBI:57692"/>
    </ligand>
</feature>
<dbReference type="OrthoDB" id="269227at2759"/>
<evidence type="ECO:0000256" key="3">
    <source>
        <dbReference type="PIRSR" id="PIRSR000137-2"/>
    </source>
</evidence>
<keyword evidence="5" id="KW-0732">Signal</keyword>
<dbReference type="PANTHER" id="PTHR11552:SF208">
    <property type="entry name" value="RE36204P-RELATED"/>
    <property type="match status" value="1"/>
</dbReference>
<keyword evidence="4" id="KW-0285">Flavoprotein</keyword>
<evidence type="ECO:0000256" key="5">
    <source>
        <dbReference type="SAM" id="SignalP"/>
    </source>
</evidence>
<organism evidence="8 9">
    <name type="scientific">Polypedilum vanderplanki</name>
    <name type="common">Sleeping chironomid midge</name>
    <dbReference type="NCBI Taxonomy" id="319348"/>
    <lineage>
        <taxon>Eukaryota</taxon>
        <taxon>Metazoa</taxon>
        <taxon>Ecdysozoa</taxon>
        <taxon>Arthropoda</taxon>
        <taxon>Hexapoda</taxon>
        <taxon>Insecta</taxon>
        <taxon>Pterygota</taxon>
        <taxon>Neoptera</taxon>
        <taxon>Endopterygota</taxon>
        <taxon>Diptera</taxon>
        <taxon>Nematocera</taxon>
        <taxon>Chironomoidea</taxon>
        <taxon>Chironomidae</taxon>
        <taxon>Chironominae</taxon>
        <taxon>Polypedilum</taxon>
        <taxon>Polypedilum</taxon>
    </lineage>
</organism>
<feature type="domain" description="Glucose-methanol-choline oxidoreductase N-terminal" evidence="7">
    <location>
        <begin position="310"/>
        <end position="324"/>
    </location>
</feature>
<dbReference type="PIRSF" id="PIRSF000137">
    <property type="entry name" value="Alcohol_oxidase"/>
    <property type="match status" value="1"/>
</dbReference>
<sequence>MKINIVLCILFLSILKINGFRKITEEFFKNIHLISDISSYKFRLLQRNIEPHAYFNEYDFIIIGSGAAACVIANRLTENKNWNVLMIEAGQVETVIQNFPLMASVNQMTTYDWNYKSERQTNACLGMNNQMCSYPHGKGIGGSTIINYMVYNRGHSNDFDRWEEAGNKGWSFEKIKKYFEKAEMNSIGDLKKNLLSKQINLAYNPYKTKLAHTFIDAHKELGLREIKYNLHSKSGVSYLQASTLNGWRHTAFRAFITEILNRPNFHIMLATHVTKILIDQQTKTAYGVEFARKGRRYKMKARKEVILSAGTFNSPQLLMLSGIGPKNDLQKLNIPVIQDLPVGQVMYDHYIYFGLLFIMNSTGNSITIPKAFSPSSLAAFANGEGQVAFPGGGEALSFIQTSYNTRGLDVPDVEFFELSGGIHTDHGILSRNYNFKNEIFDTLYRPLIGTRFDTMTPAIITFHPKSVGFIKLKDKNPFSHPLIFPNILTNSNDIETYLEAIKFAISLLKTEAFKKLGARVYSVSLPGCSHIHFGSDDYWRCSIRHMTSTVHHQTTTCKMGNAKTDKYAVVNNELKVYGINKLRVADISIVPETTSGHTQAVSYMIGEKAADMIKDLWIKN</sequence>
<dbReference type="Gene3D" id="3.30.560.10">
    <property type="entry name" value="Glucose Oxidase, domain 3"/>
    <property type="match status" value="1"/>
</dbReference>
<dbReference type="PROSITE" id="PS00623">
    <property type="entry name" value="GMC_OXRED_1"/>
    <property type="match status" value="1"/>
</dbReference>
<feature type="signal peptide" evidence="5">
    <location>
        <begin position="1"/>
        <end position="19"/>
    </location>
</feature>
<dbReference type="PANTHER" id="PTHR11552">
    <property type="entry name" value="GLUCOSE-METHANOL-CHOLINE GMC OXIDOREDUCTASE"/>
    <property type="match status" value="1"/>
</dbReference>
<keyword evidence="9" id="KW-1185">Reference proteome</keyword>
<accession>A0A9J6CGU6</accession>
<reference evidence="8" key="1">
    <citation type="submission" date="2021-03" db="EMBL/GenBank/DDBJ databases">
        <title>Chromosome level genome of the anhydrobiotic midge Polypedilum vanderplanki.</title>
        <authorList>
            <person name="Yoshida Y."/>
            <person name="Kikawada T."/>
            <person name="Gusev O."/>
        </authorList>
    </citation>
    <scope>NUCLEOTIDE SEQUENCE</scope>
    <source>
        <strain evidence="8">NIAS01</strain>
        <tissue evidence="8">Whole body or cell culture</tissue>
    </source>
</reference>
<evidence type="ECO:0000313" key="8">
    <source>
        <dbReference type="EMBL" id="KAG5681268.1"/>
    </source>
</evidence>
<name>A0A9J6CGU6_POLVA</name>
<feature type="chain" id="PRO_5039915954" description="Glucose-methanol-choline oxidoreductase N-terminal domain-containing protein" evidence="5">
    <location>
        <begin position="20"/>
        <end position="620"/>
    </location>
</feature>
<evidence type="ECO:0000259" key="6">
    <source>
        <dbReference type="PROSITE" id="PS00623"/>
    </source>
</evidence>
<dbReference type="SUPFAM" id="SSF51905">
    <property type="entry name" value="FAD/NAD(P)-binding domain"/>
    <property type="match status" value="1"/>
</dbReference>
<evidence type="ECO:0000256" key="1">
    <source>
        <dbReference type="ARBA" id="ARBA00010790"/>
    </source>
</evidence>
<dbReference type="SUPFAM" id="SSF54373">
    <property type="entry name" value="FAD-linked reductases, C-terminal domain"/>
    <property type="match status" value="1"/>
</dbReference>
<evidence type="ECO:0000313" key="9">
    <source>
        <dbReference type="Proteomes" id="UP001107558"/>
    </source>
</evidence>
<proteinExistence type="inferred from homology"/>
<gene>
    <name evidence="8" type="ORF">PVAND_010719</name>
</gene>
<dbReference type="InterPro" id="IPR036188">
    <property type="entry name" value="FAD/NAD-bd_sf"/>
</dbReference>
<evidence type="ECO:0000256" key="4">
    <source>
        <dbReference type="RuleBase" id="RU003968"/>
    </source>
</evidence>
<feature type="active site" description="Proton donor" evidence="2">
    <location>
        <position position="552"/>
    </location>
</feature>
<comment type="cofactor">
    <cofactor evidence="3">
        <name>FAD</name>
        <dbReference type="ChEBI" id="CHEBI:57692"/>
    </cofactor>
</comment>
<protein>
    <recommendedName>
        <fullName evidence="6 7">Glucose-methanol-choline oxidoreductase N-terminal domain-containing protein</fullName>
    </recommendedName>
</protein>
<evidence type="ECO:0000259" key="7">
    <source>
        <dbReference type="PROSITE" id="PS00624"/>
    </source>
</evidence>
<comment type="caution">
    <text evidence="8">The sequence shown here is derived from an EMBL/GenBank/DDBJ whole genome shotgun (WGS) entry which is preliminary data.</text>
</comment>
<dbReference type="GO" id="GO:0016614">
    <property type="term" value="F:oxidoreductase activity, acting on CH-OH group of donors"/>
    <property type="evidence" value="ECO:0007669"/>
    <property type="project" value="InterPro"/>
</dbReference>
<dbReference type="PROSITE" id="PS00624">
    <property type="entry name" value="GMC_OXRED_2"/>
    <property type="match status" value="1"/>
</dbReference>
<dbReference type="GO" id="GO:0050660">
    <property type="term" value="F:flavin adenine dinucleotide binding"/>
    <property type="evidence" value="ECO:0007669"/>
    <property type="project" value="InterPro"/>
</dbReference>
<dbReference type="Pfam" id="PF05199">
    <property type="entry name" value="GMC_oxred_C"/>
    <property type="match status" value="1"/>
</dbReference>
<keyword evidence="3 4" id="KW-0274">FAD</keyword>
<feature type="domain" description="Glucose-methanol-choline oxidoreductase N-terminal" evidence="6">
    <location>
        <begin position="137"/>
        <end position="160"/>
    </location>
</feature>
<dbReference type="InterPro" id="IPR007867">
    <property type="entry name" value="GMC_OxRtase_C"/>
</dbReference>
<feature type="active site" description="Proton acceptor" evidence="2">
    <location>
        <position position="597"/>
    </location>
</feature>
<dbReference type="EMBL" id="JADBJN010000001">
    <property type="protein sequence ID" value="KAG5681268.1"/>
    <property type="molecule type" value="Genomic_DNA"/>
</dbReference>
<dbReference type="Proteomes" id="UP001107558">
    <property type="component" value="Chromosome 1"/>
</dbReference>
<evidence type="ECO:0000256" key="2">
    <source>
        <dbReference type="PIRSR" id="PIRSR000137-1"/>
    </source>
</evidence>
<dbReference type="Gene3D" id="3.50.50.60">
    <property type="entry name" value="FAD/NAD(P)-binding domain"/>
    <property type="match status" value="1"/>
</dbReference>
<dbReference type="InterPro" id="IPR012132">
    <property type="entry name" value="GMC_OxRdtase"/>
</dbReference>